<evidence type="ECO:0000313" key="3">
    <source>
        <dbReference type="Proteomes" id="UP001152795"/>
    </source>
</evidence>
<dbReference type="Proteomes" id="UP001152795">
    <property type="component" value="Unassembled WGS sequence"/>
</dbReference>
<sequence length="195" mass="21742">MEASVNYCCCKSSCSTKRKENSSRGCPCKGKNLQCSVDCKCGTRNKPCKNKGDTEENRVRERSAIRSRDGFRGLSQSNVNETEDQQREKEHNDVKTLIYSLDDTTVRKLAIRSLRRGIGSMDYIDTLLIAEDDLDTNDNTEEVLDDFSDETEGTSGTSHQNSTGNLEAAPSWCVCSNCSPMPQEIENKCCKLKSV</sequence>
<proteinExistence type="predicted"/>
<feature type="compositionally biased region" description="Basic and acidic residues" evidence="1">
    <location>
        <begin position="50"/>
        <end position="71"/>
    </location>
</feature>
<feature type="region of interest" description="Disordered" evidence="1">
    <location>
        <begin position="49"/>
        <end position="91"/>
    </location>
</feature>
<comment type="caution">
    <text evidence="2">The sequence shown here is derived from an EMBL/GenBank/DDBJ whole genome shotgun (WGS) entry which is preliminary data.</text>
</comment>
<reference evidence="2" key="1">
    <citation type="submission" date="2020-04" db="EMBL/GenBank/DDBJ databases">
        <authorList>
            <person name="Alioto T."/>
            <person name="Alioto T."/>
            <person name="Gomez Garrido J."/>
        </authorList>
    </citation>
    <scope>NUCLEOTIDE SEQUENCE</scope>
    <source>
        <strain evidence="2">A484AB</strain>
    </source>
</reference>
<dbReference type="EMBL" id="CACRXK020004480">
    <property type="protein sequence ID" value="CAB4002905.1"/>
    <property type="molecule type" value="Genomic_DNA"/>
</dbReference>
<evidence type="ECO:0000313" key="2">
    <source>
        <dbReference type="EMBL" id="CAB4002905.1"/>
    </source>
</evidence>
<evidence type="ECO:0000256" key="1">
    <source>
        <dbReference type="SAM" id="MobiDB-lite"/>
    </source>
</evidence>
<organism evidence="2 3">
    <name type="scientific">Paramuricea clavata</name>
    <name type="common">Red gorgonian</name>
    <name type="synonym">Violescent sea-whip</name>
    <dbReference type="NCBI Taxonomy" id="317549"/>
    <lineage>
        <taxon>Eukaryota</taxon>
        <taxon>Metazoa</taxon>
        <taxon>Cnidaria</taxon>
        <taxon>Anthozoa</taxon>
        <taxon>Octocorallia</taxon>
        <taxon>Malacalcyonacea</taxon>
        <taxon>Plexauridae</taxon>
        <taxon>Paramuricea</taxon>
    </lineage>
</organism>
<dbReference type="OrthoDB" id="5967112at2759"/>
<keyword evidence="3" id="KW-1185">Reference proteome</keyword>
<dbReference type="AlphaFoldDB" id="A0A7D9E6N2"/>
<accession>A0A7D9E6N2</accession>
<gene>
    <name evidence="2" type="ORF">PACLA_8A063183</name>
</gene>
<protein>
    <submittedName>
        <fullName evidence="2">Uncharacterized protein</fullName>
    </submittedName>
</protein>
<name>A0A7D9E6N2_PARCT</name>